<dbReference type="Proteomes" id="UP000464524">
    <property type="component" value="Chromosome"/>
</dbReference>
<dbReference type="CDD" id="cd18138">
    <property type="entry name" value="HLD_clamp_pol_III_delta"/>
    <property type="match status" value="1"/>
</dbReference>
<dbReference type="GO" id="GO:0009360">
    <property type="term" value="C:DNA polymerase III complex"/>
    <property type="evidence" value="ECO:0007669"/>
    <property type="project" value="UniProtKB-UniRule"/>
</dbReference>
<evidence type="ECO:0000259" key="11">
    <source>
        <dbReference type="Pfam" id="PF14840"/>
    </source>
</evidence>
<keyword evidence="5" id="KW-0235">DNA replication</keyword>
<proteinExistence type="inferred from homology"/>
<dbReference type="SUPFAM" id="SSF52540">
    <property type="entry name" value="P-loop containing nucleoside triphosphate hydrolases"/>
    <property type="match status" value="1"/>
</dbReference>
<dbReference type="NCBIfam" id="TIGR01128">
    <property type="entry name" value="holA"/>
    <property type="match status" value="1"/>
</dbReference>
<evidence type="ECO:0000256" key="6">
    <source>
        <dbReference type="ARBA" id="ARBA00022932"/>
    </source>
</evidence>
<reference evidence="12 13" key="1">
    <citation type="submission" date="2019-12" db="EMBL/GenBank/DDBJ databases">
        <title>Genome sequencing and assembly of endphytes of Porphyra tenera.</title>
        <authorList>
            <person name="Park J.M."/>
            <person name="Shin R."/>
            <person name="Jo S.H."/>
        </authorList>
    </citation>
    <scope>NUCLEOTIDE SEQUENCE [LARGE SCALE GENOMIC DNA]</scope>
    <source>
        <strain evidence="12 13">GPM4</strain>
    </source>
</reference>
<evidence type="ECO:0000256" key="2">
    <source>
        <dbReference type="ARBA" id="ARBA00017703"/>
    </source>
</evidence>
<organism evidence="12 13">
    <name type="scientific">Paraglaciecola mesophila</name>
    <dbReference type="NCBI Taxonomy" id="197222"/>
    <lineage>
        <taxon>Bacteria</taxon>
        <taxon>Pseudomonadati</taxon>
        <taxon>Pseudomonadota</taxon>
        <taxon>Gammaproteobacteria</taxon>
        <taxon>Alteromonadales</taxon>
        <taxon>Alteromonadaceae</taxon>
        <taxon>Paraglaciecola</taxon>
    </lineage>
</organism>
<dbReference type="InterPro" id="IPR010372">
    <property type="entry name" value="DNA_pol3_delta_N"/>
</dbReference>
<evidence type="ECO:0000256" key="4">
    <source>
        <dbReference type="ARBA" id="ARBA00022695"/>
    </source>
</evidence>
<dbReference type="Gene3D" id="1.10.8.60">
    <property type="match status" value="1"/>
</dbReference>
<dbReference type="GO" id="GO:0003887">
    <property type="term" value="F:DNA-directed DNA polymerase activity"/>
    <property type="evidence" value="ECO:0007669"/>
    <property type="project" value="UniProtKB-UniRule"/>
</dbReference>
<evidence type="ECO:0000313" key="13">
    <source>
        <dbReference type="Proteomes" id="UP000464524"/>
    </source>
</evidence>
<dbReference type="InterPro" id="IPR032780">
    <property type="entry name" value="DNA_pol3_delt_C"/>
</dbReference>
<keyword evidence="3 12" id="KW-0808">Transferase</keyword>
<dbReference type="Pfam" id="PF06144">
    <property type="entry name" value="DNA_pol3_delta"/>
    <property type="match status" value="1"/>
</dbReference>
<feature type="domain" description="DNA polymerase III subunit delta C-terminal" evidence="11">
    <location>
        <begin position="214"/>
        <end position="331"/>
    </location>
</feature>
<dbReference type="OrthoDB" id="9770982at2"/>
<dbReference type="InterPro" id="IPR005790">
    <property type="entry name" value="DNA_polIII_delta"/>
</dbReference>
<evidence type="ECO:0000256" key="3">
    <source>
        <dbReference type="ARBA" id="ARBA00022679"/>
    </source>
</evidence>
<dbReference type="PANTHER" id="PTHR34388:SF1">
    <property type="entry name" value="DNA POLYMERASE III SUBUNIT DELTA"/>
    <property type="match status" value="1"/>
</dbReference>
<dbReference type="KEGG" id="pmes:FX988_01069"/>
<evidence type="ECO:0000256" key="9">
    <source>
        <dbReference type="NCBIfam" id="TIGR01128"/>
    </source>
</evidence>
<dbReference type="InterPro" id="IPR008921">
    <property type="entry name" value="DNA_pol3_clamp-load_cplx_C"/>
</dbReference>
<keyword evidence="13" id="KW-1185">Reference proteome</keyword>
<dbReference type="Pfam" id="PF14840">
    <property type="entry name" value="DNA_pol3_delt_C"/>
    <property type="match status" value="1"/>
</dbReference>
<protein>
    <recommendedName>
        <fullName evidence="2 9">DNA polymerase III subunit delta</fullName>
        <ecNumber evidence="1 9">2.7.7.7</ecNumber>
    </recommendedName>
</protein>
<dbReference type="Gene3D" id="3.40.50.300">
    <property type="entry name" value="P-loop containing nucleotide triphosphate hydrolases"/>
    <property type="match status" value="1"/>
</dbReference>
<dbReference type="EC" id="2.7.7.7" evidence="1 9"/>
<sequence>MQVYPNRFAASLNKGLQPFYLIFGDEPQQKLTAINQIREVALAQGFDERQTLVADAQFDWLTLLEATQTLSLFSSRQYIELELPTGKPGTQGSKILTELSTQNNPDILLVIHGAKIGKDVQNSKWFKALDKQGSYVPCFPLEGNALHQWLTEQMRTQGMNASSDINRLLAEYCEGNLLAASQEIEKLCLLYPNGNPTLEQVEQAVVDQSRYNVFQLIDVLLAGDSQKSVKMLYRLESEGVEPNIVLWALTREWQTLSTLQANKTAGQSINWNQHRIWKNRQGLYLSAMQRLSAAHLQQLQRKLNVMDCALKKSQVERPYIELCHLCLLFIPMSLENFALN</sequence>
<dbReference type="SUPFAM" id="SSF48019">
    <property type="entry name" value="post-AAA+ oligomerization domain-like"/>
    <property type="match status" value="1"/>
</dbReference>
<evidence type="ECO:0000256" key="1">
    <source>
        <dbReference type="ARBA" id="ARBA00012417"/>
    </source>
</evidence>
<evidence type="ECO:0000259" key="10">
    <source>
        <dbReference type="Pfam" id="PF06144"/>
    </source>
</evidence>
<evidence type="ECO:0000256" key="8">
    <source>
        <dbReference type="ARBA" id="ARBA00049244"/>
    </source>
</evidence>
<comment type="catalytic activity">
    <reaction evidence="8">
        <text>DNA(n) + a 2'-deoxyribonucleoside 5'-triphosphate = DNA(n+1) + diphosphate</text>
        <dbReference type="Rhea" id="RHEA:22508"/>
        <dbReference type="Rhea" id="RHEA-COMP:17339"/>
        <dbReference type="Rhea" id="RHEA-COMP:17340"/>
        <dbReference type="ChEBI" id="CHEBI:33019"/>
        <dbReference type="ChEBI" id="CHEBI:61560"/>
        <dbReference type="ChEBI" id="CHEBI:173112"/>
        <dbReference type="EC" id="2.7.7.7"/>
    </reaction>
</comment>
<dbReference type="AlphaFoldDB" id="A0A857JIR7"/>
<dbReference type="InterPro" id="IPR027417">
    <property type="entry name" value="P-loop_NTPase"/>
</dbReference>
<evidence type="ECO:0000256" key="5">
    <source>
        <dbReference type="ARBA" id="ARBA00022705"/>
    </source>
</evidence>
<dbReference type="GO" id="GO:0006261">
    <property type="term" value="P:DNA-templated DNA replication"/>
    <property type="evidence" value="ECO:0007669"/>
    <property type="project" value="TreeGrafter"/>
</dbReference>
<keyword evidence="4 12" id="KW-0548">Nucleotidyltransferase</keyword>
<gene>
    <name evidence="12" type="ORF">FX988_01069</name>
</gene>
<dbReference type="PANTHER" id="PTHR34388">
    <property type="entry name" value="DNA POLYMERASE III SUBUNIT DELTA"/>
    <property type="match status" value="1"/>
</dbReference>
<dbReference type="RefSeq" id="WP_160178656.1">
    <property type="nucleotide sequence ID" value="NZ_CP047656.1"/>
</dbReference>
<feature type="domain" description="DNA polymerase III delta N-terminal" evidence="10">
    <location>
        <begin position="20"/>
        <end position="139"/>
    </location>
</feature>
<evidence type="ECO:0000313" key="12">
    <source>
        <dbReference type="EMBL" id="QHJ10847.1"/>
    </source>
</evidence>
<name>A0A857JIR7_9ALTE</name>
<dbReference type="Gene3D" id="1.20.272.10">
    <property type="match status" value="1"/>
</dbReference>
<dbReference type="EMBL" id="CP047656">
    <property type="protein sequence ID" value="QHJ10847.1"/>
    <property type="molecule type" value="Genomic_DNA"/>
</dbReference>
<comment type="similarity">
    <text evidence="7">Belongs to the DNA polymerase HolA subunit family.</text>
</comment>
<accession>A0A857JIR7</accession>
<keyword evidence="6" id="KW-0239">DNA-directed DNA polymerase</keyword>
<dbReference type="GO" id="GO:0003677">
    <property type="term" value="F:DNA binding"/>
    <property type="evidence" value="ECO:0007669"/>
    <property type="project" value="InterPro"/>
</dbReference>
<evidence type="ECO:0000256" key="7">
    <source>
        <dbReference type="ARBA" id="ARBA00034754"/>
    </source>
</evidence>